<evidence type="ECO:0000256" key="4">
    <source>
        <dbReference type="ARBA" id="ARBA00022827"/>
    </source>
</evidence>
<evidence type="ECO:0000256" key="2">
    <source>
        <dbReference type="ARBA" id="ARBA00010790"/>
    </source>
</evidence>
<feature type="domain" description="Glucose-methanol-choline oxidoreductase N-terminal" evidence="6">
    <location>
        <begin position="302"/>
        <end position="316"/>
    </location>
</feature>
<evidence type="ECO:0000313" key="7">
    <source>
        <dbReference type="EMBL" id="PCG70657.1"/>
    </source>
</evidence>
<keyword evidence="3" id="KW-0285">Flavoprotein</keyword>
<comment type="caution">
    <text evidence="7">The sequence shown here is derived from an EMBL/GenBank/DDBJ whole genome shotgun (WGS) entry which is preliminary data.</text>
</comment>
<dbReference type="PROSITE" id="PS00624">
    <property type="entry name" value="GMC_OXRED_2"/>
    <property type="match status" value="1"/>
</dbReference>
<dbReference type="PANTHER" id="PTHR11552:SF147">
    <property type="entry name" value="CHOLINE DEHYDROGENASE, MITOCHONDRIAL"/>
    <property type="match status" value="1"/>
</dbReference>
<comment type="similarity">
    <text evidence="2">Belongs to the GMC oxidoreductase family.</text>
</comment>
<dbReference type="Gene3D" id="3.50.50.60">
    <property type="entry name" value="FAD/NAD(P)-binding domain"/>
    <property type="match status" value="1"/>
</dbReference>
<dbReference type="InterPro" id="IPR000172">
    <property type="entry name" value="GMC_OxRdtase_N"/>
</dbReference>
<dbReference type="Gene3D" id="3.30.560.10">
    <property type="entry name" value="Glucose Oxidase, domain 3"/>
    <property type="match status" value="1"/>
</dbReference>
<dbReference type="PANTHER" id="PTHR11552">
    <property type="entry name" value="GLUCOSE-METHANOL-CHOLINE GMC OXIDOREDUCTASE"/>
    <property type="match status" value="1"/>
</dbReference>
<accession>A0A2A4JF29</accession>
<dbReference type="SUPFAM" id="SSF51905">
    <property type="entry name" value="FAD/NAD(P)-binding domain"/>
    <property type="match status" value="1"/>
</dbReference>
<dbReference type="AlphaFoldDB" id="A0A2A4JF29"/>
<organism evidence="7">
    <name type="scientific">Heliothis virescens</name>
    <name type="common">Tobacco budworm moth</name>
    <dbReference type="NCBI Taxonomy" id="7102"/>
    <lineage>
        <taxon>Eukaryota</taxon>
        <taxon>Metazoa</taxon>
        <taxon>Ecdysozoa</taxon>
        <taxon>Arthropoda</taxon>
        <taxon>Hexapoda</taxon>
        <taxon>Insecta</taxon>
        <taxon>Pterygota</taxon>
        <taxon>Neoptera</taxon>
        <taxon>Endopterygota</taxon>
        <taxon>Lepidoptera</taxon>
        <taxon>Glossata</taxon>
        <taxon>Ditrysia</taxon>
        <taxon>Noctuoidea</taxon>
        <taxon>Noctuidae</taxon>
        <taxon>Heliothinae</taxon>
        <taxon>Heliothis</taxon>
    </lineage>
</organism>
<evidence type="ECO:0000259" key="6">
    <source>
        <dbReference type="PROSITE" id="PS00624"/>
    </source>
</evidence>
<dbReference type="SUPFAM" id="SSF54373">
    <property type="entry name" value="FAD-linked reductases, C-terminal domain"/>
    <property type="match status" value="1"/>
</dbReference>
<evidence type="ECO:0000256" key="5">
    <source>
        <dbReference type="PIRSR" id="PIRSR000137-2"/>
    </source>
</evidence>
<gene>
    <name evidence="7" type="ORF">B5V51_2734</name>
</gene>
<dbReference type="Pfam" id="PF05199">
    <property type="entry name" value="GMC_oxred_C"/>
    <property type="match status" value="1"/>
</dbReference>
<proteinExistence type="inferred from homology"/>
<dbReference type="GO" id="GO:0050660">
    <property type="term" value="F:flavin adenine dinucleotide binding"/>
    <property type="evidence" value="ECO:0007669"/>
    <property type="project" value="InterPro"/>
</dbReference>
<keyword evidence="4 5" id="KW-0274">FAD</keyword>
<feature type="binding site" evidence="5">
    <location>
        <begin position="519"/>
        <end position="520"/>
    </location>
    <ligand>
        <name>FAD</name>
        <dbReference type="ChEBI" id="CHEBI:57692"/>
    </ligand>
</feature>
<evidence type="ECO:0000256" key="3">
    <source>
        <dbReference type="ARBA" id="ARBA00022630"/>
    </source>
</evidence>
<dbReference type="InterPro" id="IPR007867">
    <property type="entry name" value="GMC_OxRtase_C"/>
</dbReference>
<sequence length="578" mass="61665">MTDATNSTLSAIATVQSALAVIYTLQLTEFRYPSNCSLTNATSYDYIIIGAGSAGSVVANRLSANSSNSVLLIEAGSFPPLESEMPELFTPIPLTDFDWATSTVNDGYSAQNLQGSVVSLTQGKMIGGSSNIGHMIHVQGDPHDYNQWASLLDDDTWTYENVLPYFKKLEKLTDKDLLATSFANLHGTDGMIKIEREIASISQYYLDAFKEAGHTIVNDTTSSTSSLGATNPLFTIGDNLRQSSSIAYLAPAKNRTNLCMALSTTATKVLIDNGTAVGVQVTTYSGDTLVLYANKEVVVSAGAIHSPKLLMLSGIGPQEQLEALSIPVVADLPVGQNLMDHPSAVLLIQMEADTSTTAAVSPYKFPVPTTTLYAAINSSQTYPDYQAISLVFPHDSSAMMQLCANSFKYSNDICNIFAAANVGRTVLYVVHNLMMPKSYGNVTLASTDATVEPIVYTGTYTNADDLSLMASSLADFMKVINTTYFVESNATLVDTGLCTGLTGTEFWECYALGMSATMWHYSGTCAMGSVVDSTLKVKGIDNLRVVDASVMPTEVSGNINAAVTMIGERGAALILADN</sequence>
<dbReference type="InterPro" id="IPR036188">
    <property type="entry name" value="FAD/NAD-bd_sf"/>
</dbReference>
<evidence type="ECO:0000256" key="1">
    <source>
        <dbReference type="ARBA" id="ARBA00001974"/>
    </source>
</evidence>
<dbReference type="STRING" id="7102.A0A2A4JF29"/>
<reference evidence="7" key="1">
    <citation type="submission" date="2017-09" db="EMBL/GenBank/DDBJ databases">
        <title>Contemporary evolution of a Lepidopteran species, Heliothis virescens, in response to modern agricultural practices.</title>
        <authorList>
            <person name="Fritz M.L."/>
            <person name="Deyonke A.M."/>
            <person name="Papanicolaou A."/>
            <person name="Micinski S."/>
            <person name="Westbrook J."/>
            <person name="Gould F."/>
        </authorList>
    </citation>
    <scope>NUCLEOTIDE SEQUENCE [LARGE SCALE GENOMIC DNA]</scope>
    <source>
        <strain evidence="7">HvINT-</strain>
        <tissue evidence="7">Whole body</tissue>
    </source>
</reference>
<protein>
    <recommendedName>
        <fullName evidence="6">Glucose-methanol-choline oxidoreductase N-terminal domain-containing protein</fullName>
    </recommendedName>
</protein>
<comment type="cofactor">
    <cofactor evidence="1 5">
        <name>FAD</name>
        <dbReference type="ChEBI" id="CHEBI:57692"/>
    </cofactor>
</comment>
<dbReference type="SMR" id="A0A2A4JF29"/>
<dbReference type="Pfam" id="PF00732">
    <property type="entry name" value="GMC_oxred_N"/>
    <property type="match status" value="1"/>
</dbReference>
<dbReference type="InterPro" id="IPR012132">
    <property type="entry name" value="GMC_OxRdtase"/>
</dbReference>
<dbReference type="PIRSF" id="PIRSF000137">
    <property type="entry name" value="Alcohol_oxidase"/>
    <property type="match status" value="1"/>
</dbReference>
<dbReference type="EMBL" id="NWSH01001625">
    <property type="protein sequence ID" value="PCG70657.1"/>
    <property type="molecule type" value="Genomic_DNA"/>
</dbReference>
<dbReference type="GO" id="GO:0016614">
    <property type="term" value="F:oxidoreductase activity, acting on CH-OH group of donors"/>
    <property type="evidence" value="ECO:0007669"/>
    <property type="project" value="InterPro"/>
</dbReference>
<name>A0A2A4JF29_HELVI</name>